<keyword evidence="3 5" id="KW-0378">Hydrolase</keyword>
<evidence type="ECO:0000259" key="9">
    <source>
        <dbReference type="Pfam" id="PF13742"/>
    </source>
</evidence>
<reference evidence="10" key="2">
    <citation type="submission" date="2024-05" db="EMBL/GenBank/DDBJ databases">
        <title>Rhodohalobacter halophilus gen. nov., sp. nov., a moderately halophilic member of the family Balneolaceae.</title>
        <authorList>
            <person name="Xia J."/>
        </authorList>
    </citation>
    <scope>NUCLEOTIDE SEQUENCE</scope>
    <source>
        <strain evidence="10">WB101</strain>
    </source>
</reference>
<keyword evidence="2 5" id="KW-0540">Nuclease</keyword>
<name>A0ABS9KBY1_9BACT</name>
<dbReference type="HAMAP" id="MF_00378">
    <property type="entry name" value="Exonuc_7_L"/>
    <property type="match status" value="1"/>
</dbReference>
<dbReference type="PANTHER" id="PTHR30008:SF0">
    <property type="entry name" value="EXODEOXYRIBONUCLEASE 7 LARGE SUBUNIT"/>
    <property type="match status" value="1"/>
</dbReference>
<dbReference type="InterPro" id="IPR020579">
    <property type="entry name" value="Exonuc_VII_lsu_C"/>
</dbReference>
<evidence type="ECO:0000313" key="11">
    <source>
        <dbReference type="Proteomes" id="UP001165366"/>
    </source>
</evidence>
<evidence type="ECO:0000256" key="5">
    <source>
        <dbReference type="HAMAP-Rule" id="MF_00378"/>
    </source>
</evidence>
<evidence type="ECO:0000256" key="7">
    <source>
        <dbReference type="SAM" id="Coils"/>
    </source>
</evidence>
<evidence type="ECO:0000313" key="10">
    <source>
        <dbReference type="EMBL" id="MCG2588351.1"/>
    </source>
</evidence>
<comment type="caution">
    <text evidence="10">The sequence shown here is derived from an EMBL/GenBank/DDBJ whole genome shotgun (WGS) entry which is preliminary data.</text>
</comment>
<dbReference type="Pfam" id="PF13742">
    <property type="entry name" value="tRNA_anti_2"/>
    <property type="match status" value="1"/>
</dbReference>
<dbReference type="PANTHER" id="PTHR30008">
    <property type="entry name" value="EXODEOXYRIBONUCLEASE 7 LARGE SUBUNIT"/>
    <property type="match status" value="1"/>
</dbReference>
<keyword evidence="4 5" id="KW-0269">Exonuclease</keyword>
<dbReference type="RefSeq" id="WP_237853193.1">
    <property type="nucleotide sequence ID" value="NZ_JAKLWS010000006.1"/>
</dbReference>
<feature type="domain" description="Exonuclease VII large subunit C-terminal" evidence="8">
    <location>
        <begin position="128"/>
        <end position="441"/>
    </location>
</feature>
<reference evidence="10" key="1">
    <citation type="submission" date="2022-01" db="EMBL/GenBank/DDBJ databases">
        <authorList>
            <person name="Wang Y."/>
        </authorList>
    </citation>
    <scope>NUCLEOTIDE SEQUENCE</scope>
    <source>
        <strain evidence="10">WB101</strain>
    </source>
</reference>
<feature type="domain" description="OB-fold nucleic acid binding" evidence="9">
    <location>
        <begin position="13"/>
        <end position="103"/>
    </location>
</feature>
<dbReference type="SUPFAM" id="SSF58113">
    <property type="entry name" value="Apolipoprotein A-I"/>
    <property type="match status" value="1"/>
</dbReference>
<feature type="coiled-coil region" evidence="7">
    <location>
        <begin position="270"/>
        <end position="328"/>
    </location>
</feature>
<comment type="function">
    <text evidence="5">Bidirectionally degrades single-stranded DNA into large acid-insoluble oligonucleotides, which are then degraded further into small acid-soluble oligonucleotides.</text>
</comment>
<comment type="subcellular location">
    <subcellularLocation>
        <location evidence="5 6">Cytoplasm</location>
    </subcellularLocation>
</comment>
<evidence type="ECO:0000256" key="2">
    <source>
        <dbReference type="ARBA" id="ARBA00022722"/>
    </source>
</evidence>
<dbReference type="InterPro" id="IPR003753">
    <property type="entry name" value="Exonuc_VII_L"/>
</dbReference>
<sequence length="444" mass="50655">MSNQIPFAFDVPTVSELTDKIKTLLENNFRDILVEGEISNVNQSRNGHFYFTVKDDDAQLPCVIWRSTAARLDVELQDGQQVVLGGDLQVYPPHGRYQLIVSLVQQAGVGRLQKKFEELKRKLEEEGLFDDAAKKPLPAFPFRFGVITSSTGAAFHDIQSTFQQRWPVATLYLHHASVQGLQAAGELVKAIEYFDNQDNPVDIIIIGRGGGSLEDLWPFNEETVARTIFNCSIPVVSAVGHEVDFSISDFVADARAATPTQAVTISTPDINELRFQVEDDLQKLESLIKQKFQYYRDYVDRLAHSHALLVVQEKLKIHRNNVENLSEKLRSRFRQIVTERQSKIQHMANQVEQKNPKHAVQQHLGTVESLREKLHNRAVTVQSKKESTYKEVFAKLREINPKAPLERGFSRILQDGKWVRSRSDFETEKDLHIEWRDGVTKVSK</sequence>
<keyword evidence="11" id="KW-1185">Reference proteome</keyword>
<dbReference type="NCBIfam" id="TIGR00237">
    <property type="entry name" value="xseA"/>
    <property type="match status" value="1"/>
</dbReference>
<dbReference type="InterPro" id="IPR025824">
    <property type="entry name" value="OB-fold_nuc-bd_dom"/>
</dbReference>
<evidence type="ECO:0000256" key="4">
    <source>
        <dbReference type="ARBA" id="ARBA00022839"/>
    </source>
</evidence>
<keyword evidence="1 5" id="KW-0963">Cytoplasm</keyword>
<keyword evidence="7" id="KW-0175">Coiled coil</keyword>
<gene>
    <name evidence="5 10" type="primary">xseA</name>
    <name evidence="10" type="ORF">L6773_07240</name>
</gene>
<organism evidence="10 11">
    <name type="scientific">Rhodohalobacter sulfatireducens</name>
    <dbReference type="NCBI Taxonomy" id="2911366"/>
    <lineage>
        <taxon>Bacteria</taxon>
        <taxon>Pseudomonadati</taxon>
        <taxon>Balneolota</taxon>
        <taxon>Balneolia</taxon>
        <taxon>Balneolales</taxon>
        <taxon>Balneolaceae</taxon>
        <taxon>Rhodohalobacter</taxon>
    </lineage>
</organism>
<dbReference type="GO" id="GO:0008855">
    <property type="term" value="F:exodeoxyribonuclease VII activity"/>
    <property type="evidence" value="ECO:0007669"/>
    <property type="project" value="UniProtKB-EC"/>
</dbReference>
<dbReference type="EMBL" id="JAKLWS010000006">
    <property type="protein sequence ID" value="MCG2588351.1"/>
    <property type="molecule type" value="Genomic_DNA"/>
</dbReference>
<accession>A0ABS9KBY1</accession>
<dbReference type="Proteomes" id="UP001165366">
    <property type="component" value="Unassembled WGS sequence"/>
</dbReference>
<dbReference type="EC" id="3.1.11.6" evidence="5"/>
<comment type="catalytic activity">
    <reaction evidence="5 6">
        <text>Exonucleolytic cleavage in either 5'- to 3'- or 3'- to 5'-direction to yield nucleoside 5'-phosphates.</text>
        <dbReference type="EC" id="3.1.11.6"/>
    </reaction>
</comment>
<dbReference type="Gene3D" id="1.20.5.1230">
    <property type="entry name" value="Apolipoprotein A-I"/>
    <property type="match status" value="1"/>
</dbReference>
<evidence type="ECO:0000256" key="3">
    <source>
        <dbReference type="ARBA" id="ARBA00022801"/>
    </source>
</evidence>
<protein>
    <recommendedName>
        <fullName evidence="5">Exodeoxyribonuclease 7 large subunit</fullName>
        <ecNumber evidence="5">3.1.11.6</ecNumber>
    </recommendedName>
    <alternativeName>
        <fullName evidence="5">Exodeoxyribonuclease VII large subunit</fullName>
        <shortName evidence="5">Exonuclease VII large subunit</shortName>
    </alternativeName>
</protein>
<dbReference type="CDD" id="cd04489">
    <property type="entry name" value="ExoVII_LU_OBF"/>
    <property type="match status" value="1"/>
</dbReference>
<dbReference type="Pfam" id="PF02601">
    <property type="entry name" value="Exonuc_VII_L"/>
    <property type="match status" value="1"/>
</dbReference>
<evidence type="ECO:0000259" key="8">
    <source>
        <dbReference type="Pfam" id="PF02601"/>
    </source>
</evidence>
<proteinExistence type="inferred from homology"/>
<evidence type="ECO:0000256" key="6">
    <source>
        <dbReference type="RuleBase" id="RU004355"/>
    </source>
</evidence>
<comment type="similarity">
    <text evidence="5 6">Belongs to the XseA family.</text>
</comment>
<comment type="subunit">
    <text evidence="5">Heterooligomer composed of large and small subunits.</text>
</comment>
<evidence type="ECO:0000256" key="1">
    <source>
        <dbReference type="ARBA" id="ARBA00022490"/>
    </source>
</evidence>